<dbReference type="EMBL" id="ML119780">
    <property type="protein sequence ID" value="RPA74768.1"/>
    <property type="molecule type" value="Genomic_DNA"/>
</dbReference>
<accession>A0A3N4HQJ5</accession>
<gene>
    <name evidence="1" type="ORF">BJ508DRAFT_332714</name>
</gene>
<name>A0A3N4HQJ5_ASCIM</name>
<protein>
    <submittedName>
        <fullName evidence="1">Uncharacterized protein</fullName>
    </submittedName>
</protein>
<sequence>MLPKRASSSMLLRIPRFPLPTARSPLLFSTFSTSTSSLSPTIRHFEQNEEARSERQQSVSGPEENKFFVYGNKPHRPETFQRFTLLDTYCKLGRLGPPVESPPYSSNVSGVVGKAVNQPISRQPVGEISDGTGELMDGYGGGGTVDLSLDVEFGFGGGLSAPNGTFVGGYNAGGTTGALIVFADVHGWVGSGWEGVERRGGSEGYWKPTRETLVGEGRAGRKDRDGEGERLQRHVVTMTRMTPRTGLAFYPQPPRTPISQAIGAPSNGPHQRRFASTISQTLSHPPILH</sequence>
<dbReference type="AlphaFoldDB" id="A0A3N4HQJ5"/>
<evidence type="ECO:0000313" key="2">
    <source>
        <dbReference type="Proteomes" id="UP000275078"/>
    </source>
</evidence>
<organism evidence="1 2">
    <name type="scientific">Ascobolus immersus RN42</name>
    <dbReference type="NCBI Taxonomy" id="1160509"/>
    <lineage>
        <taxon>Eukaryota</taxon>
        <taxon>Fungi</taxon>
        <taxon>Dikarya</taxon>
        <taxon>Ascomycota</taxon>
        <taxon>Pezizomycotina</taxon>
        <taxon>Pezizomycetes</taxon>
        <taxon>Pezizales</taxon>
        <taxon>Ascobolaceae</taxon>
        <taxon>Ascobolus</taxon>
    </lineage>
</organism>
<reference evidence="1 2" key="1">
    <citation type="journal article" date="2018" name="Nat. Ecol. Evol.">
        <title>Pezizomycetes genomes reveal the molecular basis of ectomycorrhizal truffle lifestyle.</title>
        <authorList>
            <person name="Murat C."/>
            <person name="Payen T."/>
            <person name="Noel B."/>
            <person name="Kuo A."/>
            <person name="Morin E."/>
            <person name="Chen J."/>
            <person name="Kohler A."/>
            <person name="Krizsan K."/>
            <person name="Balestrini R."/>
            <person name="Da Silva C."/>
            <person name="Montanini B."/>
            <person name="Hainaut M."/>
            <person name="Levati E."/>
            <person name="Barry K.W."/>
            <person name="Belfiori B."/>
            <person name="Cichocki N."/>
            <person name="Clum A."/>
            <person name="Dockter R.B."/>
            <person name="Fauchery L."/>
            <person name="Guy J."/>
            <person name="Iotti M."/>
            <person name="Le Tacon F."/>
            <person name="Lindquist E.A."/>
            <person name="Lipzen A."/>
            <person name="Malagnac F."/>
            <person name="Mello A."/>
            <person name="Molinier V."/>
            <person name="Miyauchi S."/>
            <person name="Poulain J."/>
            <person name="Riccioni C."/>
            <person name="Rubini A."/>
            <person name="Sitrit Y."/>
            <person name="Splivallo R."/>
            <person name="Traeger S."/>
            <person name="Wang M."/>
            <person name="Zifcakova L."/>
            <person name="Wipf D."/>
            <person name="Zambonelli A."/>
            <person name="Paolocci F."/>
            <person name="Nowrousian M."/>
            <person name="Ottonello S."/>
            <person name="Baldrian P."/>
            <person name="Spatafora J.W."/>
            <person name="Henrissat B."/>
            <person name="Nagy L.G."/>
            <person name="Aury J.M."/>
            <person name="Wincker P."/>
            <person name="Grigoriev I.V."/>
            <person name="Bonfante P."/>
            <person name="Martin F.M."/>
        </authorList>
    </citation>
    <scope>NUCLEOTIDE SEQUENCE [LARGE SCALE GENOMIC DNA]</scope>
    <source>
        <strain evidence="1 2">RN42</strain>
    </source>
</reference>
<dbReference type="Proteomes" id="UP000275078">
    <property type="component" value="Unassembled WGS sequence"/>
</dbReference>
<evidence type="ECO:0000313" key="1">
    <source>
        <dbReference type="EMBL" id="RPA74768.1"/>
    </source>
</evidence>
<proteinExistence type="predicted"/>
<keyword evidence="2" id="KW-1185">Reference proteome</keyword>